<evidence type="ECO:0000313" key="3">
    <source>
        <dbReference type="Proteomes" id="UP000294830"/>
    </source>
</evidence>
<proteinExistence type="predicted"/>
<evidence type="ECO:0000256" key="1">
    <source>
        <dbReference type="SAM" id="Phobius"/>
    </source>
</evidence>
<accession>A0A4R2EI84</accession>
<gene>
    <name evidence="2" type="ORF">CLV25_11424</name>
</gene>
<name>A0A4R2EI84_9BACT</name>
<keyword evidence="1" id="KW-0472">Membrane</keyword>
<dbReference type="EMBL" id="SLWB01000014">
    <property type="protein sequence ID" value="TCN63869.1"/>
    <property type="molecule type" value="Genomic_DNA"/>
</dbReference>
<feature type="transmembrane region" description="Helical" evidence="1">
    <location>
        <begin position="70"/>
        <end position="89"/>
    </location>
</feature>
<dbReference type="AlphaFoldDB" id="A0A4R2EI84"/>
<dbReference type="OrthoDB" id="9855606at2"/>
<dbReference type="Proteomes" id="UP000294830">
    <property type="component" value="Unassembled WGS sequence"/>
</dbReference>
<comment type="caution">
    <text evidence="2">The sequence shown here is derived from an EMBL/GenBank/DDBJ whole genome shotgun (WGS) entry which is preliminary data.</text>
</comment>
<sequence>MAKKATKESSSEFVCPSCKAEVKPTFGTITGIVPQKCKCGKYLVVYIWFAAILWGACFAVWYAIFLLSGVVLPLIVQILLLPVWMFYGYRLLRKVVFRFVKAKEMK</sequence>
<feature type="transmembrane region" description="Helical" evidence="1">
    <location>
        <begin position="43"/>
        <end position="64"/>
    </location>
</feature>
<keyword evidence="3" id="KW-1185">Reference proteome</keyword>
<evidence type="ECO:0000313" key="2">
    <source>
        <dbReference type="EMBL" id="TCN63869.1"/>
    </source>
</evidence>
<keyword evidence="1" id="KW-0812">Transmembrane</keyword>
<protein>
    <submittedName>
        <fullName evidence="2">Uncharacterized protein</fullName>
    </submittedName>
</protein>
<keyword evidence="1" id="KW-1133">Transmembrane helix</keyword>
<reference evidence="2 3" key="1">
    <citation type="submission" date="2019-03" db="EMBL/GenBank/DDBJ databases">
        <title>Genomic Encyclopedia of Archaeal and Bacterial Type Strains, Phase II (KMG-II): from individual species to whole genera.</title>
        <authorList>
            <person name="Goeker M."/>
        </authorList>
    </citation>
    <scope>NUCLEOTIDE SEQUENCE [LARGE SCALE GENOMIC DNA]</scope>
    <source>
        <strain evidence="2 3">RL-C</strain>
    </source>
</reference>
<dbReference type="RefSeq" id="WP_131840023.1">
    <property type="nucleotide sequence ID" value="NZ_SLWB01000014.1"/>
</dbReference>
<organism evidence="2 3">
    <name type="scientific">Acetobacteroides hydrogenigenes</name>
    <dbReference type="NCBI Taxonomy" id="979970"/>
    <lineage>
        <taxon>Bacteria</taxon>
        <taxon>Pseudomonadati</taxon>
        <taxon>Bacteroidota</taxon>
        <taxon>Bacteroidia</taxon>
        <taxon>Bacteroidales</taxon>
        <taxon>Rikenellaceae</taxon>
        <taxon>Acetobacteroides</taxon>
    </lineage>
</organism>